<comment type="caution">
    <text evidence="1">The sequence shown here is derived from an EMBL/GenBank/DDBJ whole genome shotgun (WGS) entry which is preliminary data.</text>
</comment>
<keyword evidence="2" id="KW-1185">Reference proteome</keyword>
<evidence type="ECO:0000313" key="1">
    <source>
        <dbReference type="EMBL" id="KAJ7661746.1"/>
    </source>
</evidence>
<accession>A0AAD7CTA7</accession>
<dbReference type="Proteomes" id="UP001221757">
    <property type="component" value="Unassembled WGS sequence"/>
</dbReference>
<protein>
    <submittedName>
        <fullName evidence="1">Uncharacterized protein</fullName>
    </submittedName>
</protein>
<dbReference type="AlphaFoldDB" id="A0AAD7CTA7"/>
<gene>
    <name evidence="1" type="ORF">B0H17DRAFT_1212144</name>
</gene>
<reference evidence="1" key="1">
    <citation type="submission" date="2023-03" db="EMBL/GenBank/DDBJ databases">
        <title>Massive genome expansion in bonnet fungi (Mycena s.s.) driven by repeated elements and novel gene families across ecological guilds.</title>
        <authorList>
            <consortium name="Lawrence Berkeley National Laboratory"/>
            <person name="Harder C.B."/>
            <person name="Miyauchi S."/>
            <person name="Viragh M."/>
            <person name="Kuo A."/>
            <person name="Thoen E."/>
            <person name="Andreopoulos B."/>
            <person name="Lu D."/>
            <person name="Skrede I."/>
            <person name="Drula E."/>
            <person name="Henrissat B."/>
            <person name="Morin E."/>
            <person name="Kohler A."/>
            <person name="Barry K."/>
            <person name="LaButti K."/>
            <person name="Morin E."/>
            <person name="Salamov A."/>
            <person name="Lipzen A."/>
            <person name="Mereny Z."/>
            <person name="Hegedus B."/>
            <person name="Baldrian P."/>
            <person name="Stursova M."/>
            <person name="Weitz H."/>
            <person name="Taylor A."/>
            <person name="Grigoriev I.V."/>
            <person name="Nagy L.G."/>
            <person name="Martin F."/>
            <person name="Kauserud H."/>
        </authorList>
    </citation>
    <scope>NUCLEOTIDE SEQUENCE</scope>
    <source>
        <strain evidence="1">CBHHK067</strain>
    </source>
</reference>
<name>A0AAD7CTA7_MYCRO</name>
<sequence>MDCYVLQSLDVPGKPTPGSLSSLVFCVPFPDHAPRQFLDRYDALRTERQIQSQLEEACGRLALEAYLDKNIRAERERWTDQASSAFHDLVLANKSTLRHVELVLPTGGIATPLNLLSSLKEITNLESFCVQWPLRGYLPLTLMLMYQWAHIIEDSITPAFTDFHTDLIDVLSTHAVSLKCLRISLPQSTTYPPFSALSLNTQTFPALPALELLDLTHWSPSVGDLTNLLALGGPLPAVQHLIIDHGREIPATDFDGHDDGEEVGDDYDYDAPEIETHSWPALGAFLSARQLPLRSLSAALHDTRFSYGPASRLRQEKLRGLLGVEGLVVCTAWPACYDEEEPGGEDAEHEADLYAHAPGCGHLVYPPDQRPKTGLWPAEGEEMLAIQMIAGRPWY</sequence>
<proteinExistence type="predicted"/>
<organism evidence="1 2">
    <name type="scientific">Mycena rosella</name>
    <name type="common">Pink bonnet</name>
    <name type="synonym">Agaricus rosellus</name>
    <dbReference type="NCBI Taxonomy" id="1033263"/>
    <lineage>
        <taxon>Eukaryota</taxon>
        <taxon>Fungi</taxon>
        <taxon>Dikarya</taxon>
        <taxon>Basidiomycota</taxon>
        <taxon>Agaricomycotina</taxon>
        <taxon>Agaricomycetes</taxon>
        <taxon>Agaricomycetidae</taxon>
        <taxon>Agaricales</taxon>
        <taxon>Marasmiineae</taxon>
        <taxon>Mycenaceae</taxon>
        <taxon>Mycena</taxon>
    </lineage>
</organism>
<evidence type="ECO:0000313" key="2">
    <source>
        <dbReference type="Proteomes" id="UP001221757"/>
    </source>
</evidence>
<dbReference type="EMBL" id="JARKIE010000247">
    <property type="protein sequence ID" value="KAJ7661746.1"/>
    <property type="molecule type" value="Genomic_DNA"/>
</dbReference>